<dbReference type="PANTHER" id="PTHR43135:SF3">
    <property type="entry name" value="ALPHA-D-RIBOSE 1-METHYLPHOSPHONATE 5-TRIPHOSPHATE DIPHOSPHATASE"/>
    <property type="match status" value="1"/>
</dbReference>
<keyword evidence="3" id="KW-1185">Reference proteome</keyword>
<name>A0ABU3L1D9_9FLAO</name>
<protein>
    <submittedName>
        <fullName evidence="2">Amidohydrolase family protein</fullName>
    </submittedName>
</protein>
<dbReference type="InterPro" id="IPR011059">
    <property type="entry name" value="Metal-dep_hydrolase_composite"/>
</dbReference>
<dbReference type="InterPro" id="IPR006680">
    <property type="entry name" value="Amidohydro-rel"/>
</dbReference>
<dbReference type="Gene3D" id="2.30.40.10">
    <property type="entry name" value="Urease, subunit C, domain 1"/>
    <property type="match status" value="1"/>
</dbReference>
<reference evidence="2 3" key="1">
    <citation type="submission" date="2023-09" db="EMBL/GenBank/DDBJ databases">
        <title>Novel taxa isolated from Blanes Bay.</title>
        <authorList>
            <person name="Rey-Velasco X."/>
            <person name="Lucena T."/>
        </authorList>
    </citation>
    <scope>NUCLEOTIDE SEQUENCE [LARGE SCALE GENOMIC DNA]</scope>
    <source>
        <strain evidence="2 3">S334</strain>
    </source>
</reference>
<evidence type="ECO:0000259" key="1">
    <source>
        <dbReference type="Pfam" id="PF01979"/>
    </source>
</evidence>
<dbReference type="RefSeq" id="WP_314011934.1">
    <property type="nucleotide sequence ID" value="NZ_JAVTTP010000001.1"/>
</dbReference>
<evidence type="ECO:0000313" key="2">
    <source>
        <dbReference type="EMBL" id="MDT7827131.1"/>
    </source>
</evidence>
<accession>A0ABU3L1D9</accession>
<dbReference type="Proteomes" id="UP001250656">
    <property type="component" value="Unassembled WGS sequence"/>
</dbReference>
<evidence type="ECO:0000313" key="3">
    <source>
        <dbReference type="Proteomes" id="UP001250656"/>
    </source>
</evidence>
<dbReference type="Gene3D" id="1.20.58.520">
    <property type="entry name" value="Amidohydrolase"/>
    <property type="match status" value="1"/>
</dbReference>
<dbReference type="InterPro" id="IPR051781">
    <property type="entry name" value="Metallo-dep_Hydrolase"/>
</dbReference>
<sequence length="472" mass="52382">MKAIYPFLIGSILLLSCEQEKSLNFDILIQDANIVNTETGAIIEKQNIGINGDTIAKIASLDETQNWTGSQIINAKDKYVIPGLWDMHMHFGADTLIKENRNMLPLYLANGITTIRDCAADISPSVLKWRKQIENGGLEGPTIFTAGPKLEGKNSIWPGDLEIETEEELSQALDSLDKLQVDFVKITDNALSPDLFLKSVREATSRGYATSGHIPLALPVNKVSEAGLTTIEHMGYMLKAGSSKELESIEELKEGKIDRGMAQAQIEKNFDEETALKKYEQLAENGTAIVPTLIGNRIISYLDENDHLSDPELQYIAPGIIKTYAWRVDRANKASPEEVRSRKEKYQKLLGLLPLIKKSGMMIIAGTDAGFLNSYIYPGFALHDELEIFVEGGLTPLEALRTSVVNGPKYFGLSDKYGSVSEGKVADLLILNRNPLEDISATEDIDRLVKKTKVYDRAQLDKMLDDIKNLYN</sequence>
<dbReference type="SUPFAM" id="SSF51556">
    <property type="entry name" value="Metallo-dependent hydrolases"/>
    <property type="match status" value="1"/>
</dbReference>
<organism evidence="2 3">
    <name type="scientific">Pricia mediterranea</name>
    <dbReference type="NCBI Taxonomy" id="3076079"/>
    <lineage>
        <taxon>Bacteria</taxon>
        <taxon>Pseudomonadati</taxon>
        <taxon>Bacteroidota</taxon>
        <taxon>Flavobacteriia</taxon>
        <taxon>Flavobacteriales</taxon>
        <taxon>Flavobacteriaceae</taxon>
        <taxon>Pricia</taxon>
    </lineage>
</organism>
<dbReference type="SUPFAM" id="SSF51338">
    <property type="entry name" value="Composite domain of metallo-dependent hydrolases"/>
    <property type="match status" value="1"/>
</dbReference>
<dbReference type="Pfam" id="PF01979">
    <property type="entry name" value="Amidohydro_1"/>
    <property type="match status" value="1"/>
</dbReference>
<gene>
    <name evidence="2" type="ORF">RQM65_00445</name>
</gene>
<dbReference type="Gene3D" id="3.30.110.90">
    <property type="entry name" value="Amidohydrolase"/>
    <property type="match status" value="1"/>
</dbReference>
<dbReference type="Gene3D" id="3.40.50.10910">
    <property type="entry name" value="Amidohydrolase"/>
    <property type="match status" value="1"/>
</dbReference>
<comment type="caution">
    <text evidence="2">The sequence shown here is derived from an EMBL/GenBank/DDBJ whole genome shotgun (WGS) entry which is preliminary data.</text>
</comment>
<dbReference type="PANTHER" id="PTHR43135">
    <property type="entry name" value="ALPHA-D-RIBOSE 1-METHYLPHOSPHONATE 5-TRIPHOSPHATE DIPHOSPHATASE"/>
    <property type="match status" value="1"/>
</dbReference>
<dbReference type="InterPro" id="IPR032466">
    <property type="entry name" value="Metal_Hydrolase"/>
</dbReference>
<dbReference type="PROSITE" id="PS51257">
    <property type="entry name" value="PROKAR_LIPOPROTEIN"/>
    <property type="match status" value="1"/>
</dbReference>
<proteinExistence type="predicted"/>
<dbReference type="EMBL" id="JAVTTP010000001">
    <property type="protein sequence ID" value="MDT7827131.1"/>
    <property type="molecule type" value="Genomic_DNA"/>
</dbReference>
<feature type="domain" description="Amidohydrolase-related" evidence="1">
    <location>
        <begin position="79"/>
        <end position="449"/>
    </location>
</feature>